<dbReference type="PROSITE" id="PS00108">
    <property type="entry name" value="PROTEIN_KINASE_ST"/>
    <property type="match status" value="1"/>
</dbReference>
<proteinExistence type="inferred from homology"/>
<dbReference type="InterPro" id="IPR011009">
    <property type="entry name" value="Kinase-like_dom_sf"/>
</dbReference>
<dbReference type="PANTHER" id="PTHR24057">
    <property type="entry name" value="GLYCOGEN SYNTHASE KINASE-3 ALPHA"/>
    <property type="match status" value="1"/>
</dbReference>
<keyword evidence="4" id="KW-0547">Nucleotide-binding</keyword>
<keyword evidence="5" id="KW-0418">Kinase</keyword>
<name>A0A7J6MJB1_PERCH</name>
<evidence type="ECO:0000256" key="2">
    <source>
        <dbReference type="ARBA" id="ARBA00022527"/>
    </source>
</evidence>
<keyword evidence="3" id="KW-0808">Transferase</keyword>
<comment type="caution">
    <text evidence="8">The sequence shown here is derived from an EMBL/GenBank/DDBJ whole genome shotgun (WGS) entry which is preliminary data.</text>
</comment>
<dbReference type="OrthoDB" id="272141at2759"/>
<feature type="domain" description="Protein kinase" evidence="7">
    <location>
        <begin position="1"/>
        <end position="267"/>
    </location>
</feature>
<dbReference type="FunFam" id="1.10.510.10:FF:000624">
    <property type="entry name" value="Mitogen-activated protein kinase"/>
    <property type="match status" value="1"/>
</dbReference>
<dbReference type="CDD" id="cd14137">
    <property type="entry name" value="STKc_GSK3"/>
    <property type="match status" value="1"/>
</dbReference>
<keyword evidence="6" id="KW-0067">ATP-binding</keyword>
<dbReference type="InterPro" id="IPR039192">
    <property type="entry name" value="STKc_GSK3"/>
</dbReference>
<evidence type="ECO:0000256" key="1">
    <source>
        <dbReference type="ARBA" id="ARBA00005527"/>
    </source>
</evidence>
<dbReference type="SMART" id="SM00220">
    <property type="entry name" value="S_TKc"/>
    <property type="match status" value="1"/>
</dbReference>
<dbReference type="GO" id="GO:0005634">
    <property type="term" value="C:nucleus"/>
    <property type="evidence" value="ECO:0007669"/>
    <property type="project" value="TreeGrafter"/>
</dbReference>
<comment type="similarity">
    <text evidence="1">Belongs to the protein kinase superfamily. CMGC Ser/Thr protein kinase family. GSK-3 subfamily.</text>
</comment>
<evidence type="ECO:0000259" key="7">
    <source>
        <dbReference type="PROSITE" id="PS50011"/>
    </source>
</evidence>
<accession>A0A7J6MJB1</accession>
<dbReference type="GO" id="GO:0007165">
    <property type="term" value="P:signal transduction"/>
    <property type="evidence" value="ECO:0007669"/>
    <property type="project" value="TreeGrafter"/>
</dbReference>
<dbReference type="Gene3D" id="1.10.510.10">
    <property type="entry name" value="Transferase(Phosphotransferase) domain 1"/>
    <property type="match status" value="1"/>
</dbReference>
<protein>
    <recommendedName>
        <fullName evidence="7">Protein kinase domain-containing protein</fullName>
    </recommendedName>
</protein>
<dbReference type="EMBL" id="JAAPAO010000131">
    <property type="protein sequence ID" value="KAF4671688.1"/>
    <property type="molecule type" value="Genomic_DNA"/>
</dbReference>
<evidence type="ECO:0000256" key="5">
    <source>
        <dbReference type="ARBA" id="ARBA00022777"/>
    </source>
</evidence>
<evidence type="ECO:0000313" key="9">
    <source>
        <dbReference type="Proteomes" id="UP000591131"/>
    </source>
</evidence>
<evidence type="ECO:0000256" key="6">
    <source>
        <dbReference type="ARBA" id="ARBA00022840"/>
    </source>
</evidence>
<dbReference type="Gene3D" id="3.30.200.20">
    <property type="entry name" value="Phosphorylase Kinase, domain 1"/>
    <property type="match status" value="1"/>
</dbReference>
<dbReference type="InterPro" id="IPR050591">
    <property type="entry name" value="GSK-3"/>
</dbReference>
<dbReference type="AlphaFoldDB" id="A0A7J6MJB1"/>
<dbReference type="GO" id="GO:0005524">
    <property type="term" value="F:ATP binding"/>
    <property type="evidence" value="ECO:0007669"/>
    <property type="project" value="UniProtKB-KW"/>
</dbReference>
<evidence type="ECO:0000313" key="8">
    <source>
        <dbReference type="EMBL" id="KAF4671688.1"/>
    </source>
</evidence>
<organism evidence="8 9">
    <name type="scientific">Perkinsus chesapeaki</name>
    <name type="common">Clam parasite</name>
    <name type="synonym">Perkinsus andrewsi</name>
    <dbReference type="NCBI Taxonomy" id="330153"/>
    <lineage>
        <taxon>Eukaryota</taxon>
        <taxon>Sar</taxon>
        <taxon>Alveolata</taxon>
        <taxon>Perkinsozoa</taxon>
        <taxon>Perkinsea</taxon>
        <taxon>Perkinsida</taxon>
        <taxon>Perkinsidae</taxon>
        <taxon>Perkinsus</taxon>
    </lineage>
</organism>
<dbReference type="GO" id="GO:0005737">
    <property type="term" value="C:cytoplasm"/>
    <property type="evidence" value="ECO:0007669"/>
    <property type="project" value="TreeGrafter"/>
</dbReference>
<evidence type="ECO:0000256" key="3">
    <source>
        <dbReference type="ARBA" id="ARBA00022679"/>
    </source>
</evidence>
<keyword evidence="9" id="KW-1185">Reference proteome</keyword>
<dbReference type="GO" id="GO:0004674">
    <property type="term" value="F:protein serine/threonine kinase activity"/>
    <property type="evidence" value="ECO:0007669"/>
    <property type="project" value="UniProtKB-KW"/>
</dbReference>
<reference evidence="8 9" key="1">
    <citation type="submission" date="2020-04" db="EMBL/GenBank/DDBJ databases">
        <title>Perkinsus chesapeaki whole genome sequence.</title>
        <authorList>
            <person name="Bogema D.R."/>
        </authorList>
    </citation>
    <scope>NUCLEOTIDE SEQUENCE [LARGE SCALE GENOMIC DNA]</scope>
    <source>
        <strain evidence="8">ATCC PRA-425</strain>
    </source>
</reference>
<dbReference type="Pfam" id="PF00069">
    <property type="entry name" value="Pkinase"/>
    <property type="match status" value="1"/>
</dbReference>
<dbReference type="PROSITE" id="PS50011">
    <property type="entry name" value="PROTEIN_KINASE_DOM"/>
    <property type="match status" value="1"/>
</dbReference>
<keyword evidence="2" id="KW-0723">Serine/threonine-protein kinase</keyword>
<dbReference type="Proteomes" id="UP000591131">
    <property type="component" value="Unassembled WGS sequence"/>
</dbReference>
<gene>
    <name evidence="8" type="ORF">FOL47_001357</name>
</gene>
<evidence type="ECO:0000256" key="4">
    <source>
        <dbReference type="ARBA" id="ARBA00022741"/>
    </source>
</evidence>
<dbReference type="PANTHER" id="PTHR24057:SF0">
    <property type="entry name" value="PROTEIN KINASE SHAGGY-RELATED"/>
    <property type="match status" value="1"/>
</dbReference>
<dbReference type="InterPro" id="IPR008271">
    <property type="entry name" value="Ser/Thr_kinase_AS"/>
</dbReference>
<sequence length="331" mass="37082">MVSYAVLGMFQDKRFKNRELPTLKELKHPNIVALKHAFHTAGDTPNDLYLNLVMEYVPDNLSQVMKYYTKVKEYMPSQLVKLYAYQILRAVGYVNAKGIAHRDIKPQNILVCPSTHTIKLCDFGSAKRLSANEDNVAYICSRFYRAPELIFGATGYTSKVDVWSTGCVIAEMCLGSPLFPGESGVDQLVEIIKVLGTPTAEQVAAMNPKYKDFDLKAFPSIKPMGWANALRGRPQADSHFEALLRALLKFEPQNRVSPILALCLDYFDQLRTQTDLGKEIGSAGGLPKDLFKFTREELAEVGDPRRLAPRRALPRAPQVHDAVNDNKVVMT</sequence>
<dbReference type="SUPFAM" id="SSF56112">
    <property type="entry name" value="Protein kinase-like (PK-like)"/>
    <property type="match status" value="1"/>
</dbReference>
<dbReference type="InterPro" id="IPR000719">
    <property type="entry name" value="Prot_kinase_dom"/>
</dbReference>
<dbReference type="GO" id="GO:0030154">
    <property type="term" value="P:cell differentiation"/>
    <property type="evidence" value="ECO:0007669"/>
    <property type="project" value="TreeGrafter"/>
</dbReference>